<accession>A0ABV7YSZ0</accession>
<dbReference type="InterPro" id="IPR002931">
    <property type="entry name" value="Transglutaminase-like"/>
</dbReference>
<dbReference type="EMBL" id="JBHRYQ010000001">
    <property type="protein sequence ID" value="MFC3810299.1"/>
    <property type="molecule type" value="Genomic_DNA"/>
</dbReference>
<feature type="chain" id="PRO_5045495314" evidence="1">
    <location>
        <begin position="19"/>
        <end position="658"/>
    </location>
</feature>
<feature type="domain" description="Transglutaminase-like" evidence="2">
    <location>
        <begin position="310"/>
        <end position="381"/>
    </location>
</feature>
<evidence type="ECO:0000259" key="2">
    <source>
        <dbReference type="Pfam" id="PF01841"/>
    </source>
</evidence>
<feature type="domain" description="DUF3857" evidence="3">
    <location>
        <begin position="69"/>
        <end position="198"/>
    </location>
</feature>
<evidence type="ECO:0000313" key="5">
    <source>
        <dbReference type="Proteomes" id="UP001595616"/>
    </source>
</evidence>
<evidence type="ECO:0000259" key="3">
    <source>
        <dbReference type="Pfam" id="PF12969"/>
    </source>
</evidence>
<dbReference type="Gene3D" id="2.60.40.3140">
    <property type="match status" value="1"/>
</dbReference>
<comment type="caution">
    <text evidence="4">The sequence shown here is derived from an EMBL/GenBank/DDBJ whole genome shotgun (WGS) entry which is preliminary data.</text>
</comment>
<dbReference type="Pfam" id="PF12969">
    <property type="entry name" value="DUF3857"/>
    <property type="match status" value="1"/>
</dbReference>
<sequence length="658" mass="75816">MKKLLLPALIILNLTAFSQVPNIKFGVISSEEIKQKTYAIDTSAEAVVLYEKSDVSFGYDDNYGFYIDSYLHIRKKVLKKSGMDRGEIVIPFYRSSAGKEQYITDIDGATYNIENGSMVKNELKKQSIFSEKITNTNYKIKVSMPNVREGSIIEYKYKKRSFLSVKDKPDTWYFQGNDPTLWSIYDITIPSYLYYQMISGGYLPLNINTQETVSINMGHSKLNASGLHYIFGVKDAPAFKKEPYLTSREDYISKIEFELSQTMIPEQLTKIYSTTWPDLDNTLNQHEYFGKRLKKQKYLSDLVDAFKVIADKKERLQKVYDYMSRNFSADDSYNSIYAEDLKKVFTNKKGSPTELNLMLVALLRELDFNANPVITSTRDNGRINEFFPLIDRFNYTYCQVNLNDETINLDLSSPFLYFGMIPEHCLNSTGRLITEKGGEFVKIAPTHRYNTLEEFKVELLPMDNKAKGTYNISGGGYYAADVRTDFFKKGEKTYNENLISDNSELKISKLVNEKMDNKNEAIKTNFEFEYEDGGIMEDMIYLNPNLKGRYKTNPFKLEERKYPVDFAYSQDHTYKCEIAIPKGFEVVSLPASMSTIISGKAASFVYNCVKDESKNSIMVVSRLVIKDPIISPDLYPDLKLFFDKVVNKQDEQIVLKHK</sequence>
<name>A0ABV7YSZ0_9BACT</name>
<dbReference type="Proteomes" id="UP001595616">
    <property type="component" value="Unassembled WGS sequence"/>
</dbReference>
<proteinExistence type="predicted"/>
<keyword evidence="1" id="KW-0732">Signal</keyword>
<dbReference type="RefSeq" id="WP_379836318.1">
    <property type="nucleotide sequence ID" value="NZ_JBHRYQ010000001.1"/>
</dbReference>
<evidence type="ECO:0000313" key="4">
    <source>
        <dbReference type="EMBL" id="MFC3810299.1"/>
    </source>
</evidence>
<gene>
    <name evidence="4" type="ORF">ACFOOI_06510</name>
</gene>
<evidence type="ECO:0000256" key="1">
    <source>
        <dbReference type="SAM" id="SignalP"/>
    </source>
</evidence>
<dbReference type="Gene3D" id="2.60.120.1130">
    <property type="match status" value="1"/>
</dbReference>
<reference evidence="5" key="1">
    <citation type="journal article" date="2019" name="Int. J. Syst. Evol. Microbiol.">
        <title>The Global Catalogue of Microorganisms (GCM) 10K type strain sequencing project: providing services to taxonomists for standard genome sequencing and annotation.</title>
        <authorList>
            <consortium name="The Broad Institute Genomics Platform"/>
            <consortium name="The Broad Institute Genome Sequencing Center for Infectious Disease"/>
            <person name="Wu L."/>
            <person name="Ma J."/>
        </authorList>
    </citation>
    <scope>NUCLEOTIDE SEQUENCE [LARGE SCALE GENOMIC DNA]</scope>
    <source>
        <strain evidence="5">CECT 7956</strain>
    </source>
</reference>
<feature type="signal peptide" evidence="1">
    <location>
        <begin position="1"/>
        <end position="18"/>
    </location>
</feature>
<keyword evidence="5" id="KW-1185">Reference proteome</keyword>
<dbReference type="InterPro" id="IPR024618">
    <property type="entry name" value="DUF3857"/>
</dbReference>
<protein>
    <submittedName>
        <fullName evidence="4">DUF3857 domain-containing protein</fullName>
    </submittedName>
</protein>
<dbReference type="Pfam" id="PF01841">
    <property type="entry name" value="Transglut_core"/>
    <property type="match status" value="1"/>
</dbReference>
<organism evidence="4 5">
    <name type="scientific">Lacihabitans lacunae</name>
    <dbReference type="NCBI Taxonomy" id="1028214"/>
    <lineage>
        <taxon>Bacteria</taxon>
        <taxon>Pseudomonadati</taxon>
        <taxon>Bacteroidota</taxon>
        <taxon>Cytophagia</taxon>
        <taxon>Cytophagales</taxon>
        <taxon>Leadbetterellaceae</taxon>
        <taxon>Lacihabitans</taxon>
    </lineage>
</organism>
<dbReference type="Gene3D" id="3.10.620.30">
    <property type="match status" value="1"/>
</dbReference>